<dbReference type="Pfam" id="PF00688">
    <property type="entry name" value="TGFb_propeptide"/>
    <property type="match status" value="2"/>
</dbReference>
<dbReference type="InterPro" id="IPR015615">
    <property type="entry name" value="TGF-beta-rel"/>
</dbReference>
<comment type="similarity">
    <text evidence="2">Belongs to the TGF-beta family.</text>
</comment>
<gene>
    <name evidence="9" type="primary">LOC103518320</name>
</gene>
<dbReference type="Gene3D" id="2.60.120.970">
    <property type="match status" value="2"/>
</dbReference>
<evidence type="ECO:0000256" key="5">
    <source>
        <dbReference type="ARBA" id="ARBA00023157"/>
    </source>
</evidence>
<dbReference type="AlphaFoldDB" id="A0A3Q0JFY1"/>
<comment type="subcellular location">
    <subcellularLocation>
        <location evidence="1">Secreted</location>
    </subcellularLocation>
</comment>
<dbReference type="KEGG" id="dci:103518320"/>
<feature type="region of interest" description="Disordered" evidence="6">
    <location>
        <begin position="92"/>
        <end position="136"/>
    </location>
</feature>
<keyword evidence="4" id="KW-0339">Growth factor</keyword>
<evidence type="ECO:0000256" key="1">
    <source>
        <dbReference type="ARBA" id="ARBA00004613"/>
    </source>
</evidence>
<dbReference type="RefSeq" id="XP_026685963.1">
    <property type="nucleotide sequence ID" value="XM_026830162.1"/>
</dbReference>
<dbReference type="GO" id="GO:0005615">
    <property type="term" value="C:extracellular space"/>
    <property type="evidence" value="ECO:0007669"/>
    <property type="project" value="TreeGrafter"/>
</dbReference>
<evidence type="ECO:0000256" key="6">
    <source>
        <dbReference type="SAM" id="MobiDB-lite"/>
    </source>
</evidence>
<evidence type="ECO:0000256" key="3">
    <source>
        <dbReference type="ARBA" id="ARBA00022525"/>
    </source>
</evidence>
<proteinExistence type="inferred from homology"/>
<evidence type="ECO:0000313" key="8">
    <source>
        <dbReference type="Proteomes" id="UP000079169"/>
    </source>
</evidence>
<dbReference type="PaxDb" id="121845-A0A3Q0JFY1"/>
<dbReference type="GO" id="GO:0005125">
    <property type="term" value="F:cytokine activity"/>
    <property type="evidence" value="ECO:0007669"/>
    <property type="project" value="TreeGrafter"/>
</dbReference>
<dbReference type="GO" id="GO:0008083">
    <property type="term" value="F:growth factor activity"/>
    <property type="evidence" value="ECO:0007669"/>
    <property type="project" value="UniProtKB-KW"/>
</dbReference>
<evidence type="ECO:0000256" key="4">
    <source>
        <dbReference type="ARBA" id="ARBA00023030"/>
    </source>
</evidence>
<protein>
    <submittedName>
        <fullName evidence="9">Uncharacterized protein LOC103518320</fullName>
    </submittedName>
</protein>
<evidence type="ECO:0000259" key="7">
    <source>
        <dbReference type="Pfam" id="PF00688"/>
    </source>
</evidence>
<dbReference type="GeneID" id="103518320"/>
<name>A0A3Q0JFY1_DIACI</name>
<sequence length="660" mass="75068">MVKGYKDFVDLFQFTMSHKLELIILLCFWLESGLSKPIQKTDSESIAKRLNSELQDIIKLSVLDADMKVLRTLPEAKLSVLENLLKLWQEEAEEQPQADEPMEDVYLSDAPSSSGDVRVEVEETATLSSHEPANNSKTYRDINKEIRLNTIKSQILTYLGFAGRPTPVVNSTEEERQQMMDMYEKMKHSASHPASDSFTEKVQSFYPTCDLPRNTTSDLWNNNGTVMNLFFNNIQAVLSTSNVLKAKLRLYKHSRSAENLVVAEEGCTHNQDEKKKGDGETKTVEDRLIRVSIYWYTRPLKKSKDKKKLLDSQMLSIYGEEWTEWNIKPAVKAWKETPSKNFGGLSVIVEDEDGVKLPVDKLFAAMNCSNEASTARPFPGFFVHPNRENVEFQSGGQVSLPWAGSPAYNTPVFPIIDLCSVSNYPRTRDLPRNTTSDLWNNNGTVMNLFFNNIQAVLSTSNVLKAKLRLYKHSRSAENLVVAEEGCTHNQDEKKKGDGETKTVEDRLIRVSIYWYTRPLKKSKDKKKLLDSQMLSIYGEEWTEWNIKPAVKAWKETPSKNFGLSVIVEDEDGVKLPVDKLFAAMNCSNEASTARPFPGFFVHPNRENVEFQSGGQVSLPWAGSPAYNTPVFPIIDLCSVSNETDKHKLRHHNHHREQRSH</sequence>
<feature type="compositionally biased region" description="Polar residues" evidence="6">
    <location>
        <begin position="125"/>
        <end position="136"/>
    </location>
</feature>
<dbReference type="Proteomes" id="UP000079169">
    <property type="component" value="Unplaced"/>
</dbReference>
<feature type="domain" description="TGF-beta propeptide" evidence="7">
    <location>
        <begin position="143"/>
        <end position="355"/>
    </location>
</feature>
<dbReference type="PANTHER" id="PTHR11848">
    <property type="entry name" value="TGF-BETA FAMILY"/>
    <property type="match status" value="1"/>
</dbReference>
<accession>A0A3Q0JFY1</accession>
<keyword evidence="8" id="KW-1185">Reference proteome</keyword>
<keyword evidence="5" id="KW-1015">Disulfide bond</keyword>
<feature type="domain" description="TGF-beta propeptide" evidence="7">
    <location>
        <begin position="449"/>
        <end position="572"/>
    </location>
</feature>
<organism evidence="8 9">
    <name type="scientific">Diaphorina citri</name>
    <name type="common">Asian citrus psyllid</name>
    <dbReference type="NCBI Taxonomy" id="121845"/>
    <lineage>
        <taxon>Eukaryota</taxon>
        <taxon>Metazoa</taxon>
        <taxon>Ecdysozoa</taxon>
        <taxon>Arthropoda</taxon>
        <taxon>Hexapoda</taxon>
        <taxon>Insecta</taxon>
        <taxon>Pterygota</taxon>
        <taxon>Neoptera</taxon>
        <taxon>Paraneoptera</taxon>
        <taxon>Hemiptera</taxon>
        <taxon>Sternorrhyncha</taxon>
        <taxon>Psylloidea</taxon>
        <taxon>Psyllidae</taxon>
        <taxon>Diaphorininae</taxon>
        <taxon>Diaphorina</taxon>
    </lineage>
</organism>
<reference evidence="9" key="1">
    <citation type="submission" date="2025-08" db="UniProtKB">
        <authorList>
            <consortium name="RefSeq"/>
        </authorList>
    </citation>
    <scope>IDENTIFICATION</scope>
</reference>
<feature type="compositionally biased region" description="Acidic residues" evidence="6">
    <location>
        <begin position="92"/>
        <end position="103"/>
    </location>
</feature>
<dbReference type="InterPro" id="IPR001111">
    <property type="entry name" value="TGF-b_propeptide"/>
</dbReference>
<evidence type="ECO:0000256" key="2">
    <source>
        <dbReference type="ARBA" id="ARBA00006656"/>
    </source>
</evidence>
<evidence type="ECO:0000313" key="9">
    <source>
        <dbReference type="RefSeq" id="XP_026685963.1"/>
    </source>
</evidence>
<keyword evidence="3" id="KW-0964">Secreted</keyword>